<dbReference type="InterPro" id="IPR053950">
    <property type="entry name" value="CAP_N"/>
</dbReference>
<gene>
    <name evidence="3" type="ORF">RMAR00112_LOCUS9529</name>
</gene>
<dbReference type="PANTHER" id="PTHR10652:SF0">
    <property type="entry name" value="ADENYLYL CYCLASE-ASSOCIATED PROTEIN"/>
    <property type="match status" value="1"/>
</dbReference>
<sequence length="367" mass="39789">MSKLALDGIMSGPLASYVAACKDLGGLVEKQAGFVSDAFKEEMAFLNKASSMEKPGDDEFQAMLGVIGGEMGKVASVTSEAAPRSPLENHLTAVSESIGALGWVAVDSKPVPYIGDMEQAGEFYLSKILMQYKKTEEYGKHERFVKSVREIYTSVKAYVKEYHTTSLQWNTASRKTVKGPASTVVEEESSGTDPLSSFEAVLSGSVEEFSGAAKDLGGLVEEQSTFFVVALKEEFKLLQNASKMAKPGSDAFQSMLAPIAENMGKVGEITSQAPPRDPFQNHLNALSESVGALGWVAVDSTPVSFIADMEAAGEFYISKLLMEYKKKDDFAKHEAFSKSLKAVYADLKKYVKEHHTTGLSWNWASSS</sequence>
<dbReference type="Gene3D" id="1.25.40.330">
    <property type="entry name" value="Adenylate cyclase-associated CAP, N-terminal domain"/>
    <property type="match status" value="2"/>
</dbReference>
<dbReference type="InterPro" id="IPR036222">
    <property type="entry name" value="CAP_N_sf"/>
</dbReference>
<dbReference type="GO" id="GO:0007015">
    <property type="term" value="P:actin filament organization"/>
    <property type="evidence" value="ECO:0007669"/>
    <property type="project" value="TreeGrafter"/>
</dbReference>
<dbReference type="GO" id="GO:0005737">
    <property type="term" value="C:cytoplasm"/>
    <property type="evidence" value="ECO:0007669"/>
    <property type="project" value="TreeGrafter"/>
</dbReference>
<dbReference type="InterPro" id="IPR001837">
    <property type="entry name" value="Adenylate_cyclase-assoc_CAP"/>
</dbReference>
<dbReference type="PANTHER" id="PTHR10652">
    <property type="entry name" value="ADENYLYL CYCLASE-ASSOCIATED PROTEIN"/>
    <property type="match status" value="1"/>
</dbReference>
<name>A0A7S3EAM7_9RHOD</name>
<dbReference type="EMBL" id="HBHW01012241">
    <property type="protein sequence ID" value="CAE0041565.1"/>
    <property type="molecule type" value="Transcribed_RNA"/>
</dbReference>
<dbReference type="AlphaFoldDB" id="A0A7S3EAM7"/>
<dbReference type="GO" id="GO:0003779">
    <property type="term" value="F:actin binding"/>
    <property type="evidence" value="ECO:0007669"/>
    <property type="project" value="InterPro"/>
</dbReference>
<dbReference type="SUPFAM" id="SSF101278">
    <property type="entry name" value="N-terminal domain of adenylylcyclase associated protein, CAP"/>
    <property type="match status" value="2"/>
</dbReference>
<evidence type="ECO:0000256" key="1">
    <source>
        <dbReference type="ARBA" id="ARBA00007659"/>
    </source>
</evidence>
<dbReference type="GO" id="GO:0019933">
    <property type="term" value="P:cAMP-mediated signaling"/>
    <property type="evidence" value="ECO:0007669"/>
    <property type="project" value="TreeGrafter"/>
</dbReference>
<accession>A0A7S3EAM7</accession>
<feature type="domain" description="CAP N-terminal" evidence="2">
    <location>
        <begin position="198"/>
        <end position="359"/>
    </location>
</feature>
<evidence type="ECO:0000259" key="2">
    <source>
        <dbReference type="Pfam" id="PF21938"/>
    </source>
</evidence>
<proteinExistence type="inferred from homology"/>
<feature type="domain" description="CAP N-terminal" evidence="2">
    <location>
        <begin position="7"/>
        <end position="167"/>
    </location>
</feature>
<reference evidence="3" key="1">
    <citation type="submission" date="2021-01" db="EMBL/GenBank/DDBJ databases">
        <authorList>
            <person name="Corre E."/>
            <person name="Pelletier E."/>
            <person name="Niang G."/>
            <person name="Scheremetjew M."/>
            <person name="Finn R."/>
            <person name="Kale V."/>
            <person name="Holt S."/>
            <person name="Cochrane G."/>
            <person name="Meng A."/>
            <person name="Brown T."/>
            <person name="Cohen L."/>
        </authorList>
    </citation>
    <scope>NUCLEOTIDE SEQUENCE</scope>
    <source>
        <strain evidence="3">CCMP 769</strain>
    </source>
</reference>
<comment type="similarity">
    <text evidence="1">Belongs to the CAP family.</text>
</comment>
<dbReference type="FunFam" id="1.25.40.330:FF:000001">
    <property type="entry name" value="Adenylyl cyclase-associated protein"/>
    <property type="match status" value="2"/>
</dbReference>
<evidence type="ECO:0000313" key="3">
    <source>
        <dbReference type="EMBL" id="CAE0041565.1"/>
    </source>
</evidence>
<dbReference type="GO" id="GO:0008179">
    <property type="term" value="F:adenylate cyclase binding"/>
    <property type="evidence" value="ECO:0007669"/>
    <property type="project" value="TreeGrafter"/>
</dbReference>
<organism evidence="3">
    <name type="scientific">Rhodosorus marinus</name>
    <dbReference type="NCBI Taxonomy" id="101924"/>
    <lineage>
        <taxon>Eukaryota</taxon>
        <taxon>Rhodophyta</taxon>
        <taxon>Stylonematophyceae</taxon>
        <taxon>Stylonematales</taxon>
        <taxon>Stylonemataceae</taxon>
        <taxon>Rhodosorus</taxon>
    </lineage>
</organism>
<dbReference type="Pfam" id="PF21938">
    <property type="entry name" value="CAP_N"/>
    <property type="match status" value="2"/>
</dbReference>
<protein>
    <recommendedName>
        <fullName evidence="2">CAP N-terminal domain-containing protein</fullName>
    </recommendedName>
</protein>